<dbReference type="EMBL" id="BRXZ01000934">
    <property type="protein sequence ID" value="GMH57860.1"/>
    <property type="molecule type" value="Genomic_DNA"/>
</dbReference>
<accession>A0A9W7DXL8</accession>
<protein>
    <submittedName>
        <fullName evidence="2">Uncharacterized protein</fullName>
    </submittedName>
</protein>
<dbReference type="Gene3D" id="3.30.70.141">
    <property type="entry name" value="Nucleoside diphosphate kinase-like domain"/>
    <property type="match status" value="1"/>
</dbReference>
<evidence type="ECO:0000313" key="3">
    <source>
        <dbReference type="Proteomes" id="UP001165082"/>
    </source>
</evidence>
<dbReference type="SUPFAM" id="SSF54919">
    <property type="entry name" value="Nucleoside diphosphate kinase, NDK"/>
    <property type="match status" value="1"/>
</dbReference>
<proteinExistence type="predicted"/>
<evidence type="ECO:0000256" key="1">
    <source>
        <dbReference type="SAM" id="MobiDB-lite"/>
    </source>
</evidence>
<name>A0A9W7DXL8_9STRA</name>
<gene>
    <name evidence="2" type="ORF">TrRE_jg2478</name>
</gene>
<feature type="region of interest" description="Disordered" evidence="1">
    <location>
        <begin position="1"/>
        <end position="22"/>
    </location>
</feature>
<evidence type="ECO:0000313" key="2">
    <source>
        <dbReference type="EMBL" id="GMH57860.1"/>
    </source>
</evidence>
<dbReference type="AlphaFoldDB" id="A0A9W7DXL8"/>
<feature type="non-terminal residue" evidence="2">
    <location>
        <position position="1"/>
    </location>
</feature>
<sequence>MYVRNQPHKTVLTKADTESMGASASIPETLDQATASSLLGSSFDETKFKDLAGEAGTITGAQALEYLNGTTRNSAFVFVKPHANTEETQKFVREKLEGAGLTIASEGTISGTDIDSKKLIDQHYYAIASKATILKPSALAVPSDKFEAKFGEPWSKVLAEDRAVNAMDACERFGLDASGLEKAWRLCEPKDKVVKFGGGFYCGLVEVEGKEPLYVFNAFFMSMRSKFVGAENSIYYFSVEWDPAMLSWADFRGKLLGPTDPNEAPEESI</sequence>
<organism evidence="2 3">
    <name type="scientific">Triparma retinervis</name>
    <dbReference type="NCBI Taxonomy" id="2557542"/>
    <lineage>
        <taxon>Eukaryota</taxon>
        <taxon>Sar</taxon>
        <taxon>Stramenopiles</taxon>
        <taxon>Ochrophyta</taxon>
        <taxon>Bolidophyceae</taxon>
        <taxon>Parmales</taxon>
        <taxon>Triparmaceae</taxon>
        <taxon>Triparma</taxon>
    </lineage>
</organism>
<dbReference type="InterPro" id="IPR036850">
    <property type="entry name" value="NDK-like_dom_sf"/>
</dbReference>
<comment type="caution">
    <text evidence="2">The sequence shown here is derived from an EMBL/GenBank/DDBJ whole genome shotgun (WGS) entry which is preliminary data.</text>
</comment>
<dbReference type="OrthoDB" id="2162449at2759"/>
<dbReference type="Proteomes" id="UP001165082">
    <property type="component" value="Unassembled WGS sequence"/>
</dbReference>
<reference evidence="2" key="1">
    <citation type="submission" date="2022-07" db="EMBL/GenBank/DDBJ databases">
        <title>Genome analysis of Parmales, a sister group of diatoms, reveals the evolutionary specialization of diatoms from phago-mixotrophs to photoautotrophs.</title>
        <authorList>
            <person name="Ban H."/>
            <person name="Sato S."/>
            <person name="Yoshikawa S."/>
            <person name="Kazumasa Y."/>
            <person name="Nakamura Y."/>
            <person name="Ichinomiya M."/>
            <person name="Saitoh K."/>
            <person name="Sato N."/>
            <person name="Blanc-Mathieu R."/>
            <person name="Endo H."/>
            <person name="Kuwata A."/>
            <person name="Ogata H."/>
        </authorList>
    </citation>
    <scope>NUCLEOTIDE SEQUENCE</scope>
</reference>
<keyword evidence="3" id="KW-1185">Reference proteome</keyword>